<keyword evidence="1" id="KW-1133">Transmembrane helix</keyword>
<protein>
    <submittedName>
        <fullName evidence="2">Uncharacterized protein</fullName>
    </submittedName>
</protein>
<feature type="transmembrane region" description="Helical" evidence="1">
    <location>
        <begin position="152"/>
        <end position="173"/>
    </location>
</feature>
<dbReference type="Proteomes" id="UP001461498">
    <property type="component" value="Unassembled WGS sequence"/>
</dbReference>
<dbReference type="EMBL" id="JAPXFL010000011">
    <property type="protein sequence ID" value="KAK9499548.1"/>
    <property type="molecule type" value="Genomic_DNA"/>
</dbReference>
<feature type="transmembrane region" description="Helical" evidence="1">
    <location>
        <begin position="59"/>
        <end position="79"/>
    </location>
</feature>
<comment type="caution">
    <text evidence="2">The sequence shown here is derived from an EMBL/GenBank/DDBJ whole genome shotgun (WGS) entry which is preliminary data.</text>
</comment>
<proteinExistence type="predicted"/>
<evidence type="ECO:0000313" key="2">
    <source>
        <dbReference type="EMBL" id="KAK9499548.1"/>
    </source>
</evidence>
<keyword evidence="3" id="KW-1185">Reference proteome</keyword>
<dbReference type="AlphaFoldDB" id="A0AAW1CRS6"/>
<evidence type="ECO:0000313" key="3">
    <source>
        <dbReference type="Proteomes" id="UP001461498"/>
    </source>
</evidence>
<keyword evidence="1" id="KW-0472">Membrane</keyword>
<name>A0AAW1CRS6_9HEMI</name>
<reference evidence="2 3" key="1">
    <citation type="submission" date="2022-12" db="EMBL/GenBank/DDBJ databases">
        <title>Chromosome-level genome assembly of true bugs.</title>
        <authorList>
            <person name="Ma L."/>
            <person name="Li H."/>
        </authorList>
    </citation>
    <scope>NUCLEOTIDE SEQUENCE [LARGE SCALE GENOMIC DNA]</scope>
    <source>
        <strain evidence="2">Lab_2022b</strain>
    </source>
</reference>
<accession>A0AAW1CRS6</accession>
<sequence length="193" mass="22572">MSNSNNFVGHNSGTDKITNRWKALNEYFLFEKYDTLNKLVYFALSFGGLMDRAGNKKWFPIYTCYHVSCLHIWTAATIIELAVGSREVRDVVGTLSTMVTAICAIIRAMRFFFRKKEIISILERLDILRLKMLNDEDNKHILLQTEIIGRKILTAVFISLNGFPIASFFWFTFCDYLYDFKEQHIILRVKEFP</sequence>
<evidence type="ECO:0000256" key="1">
    <source>
        <dbReference type="SAM" id="Phobius"/>
    </source>
</evidence>
<feature type="transmembrane region" description="Helical" evidence="1">
    <location>
        <begin position="91"/>
        <end position="113"/>
    </location>
</feature>
<gene>
    <name evidence="2" type="ORF">O3M35_002569</name>
</gene>
<organism evidence="2 3">
    <name type="scientific">Rhynocoris fuscipes</name>
    <dbReference type="NCBI Taxonomy" id="488301"/>
    <lineage>
        <taxon>Eukaryota</taxon>
        <taxon>Metazoa</taxon>
        <taxon>Ecdysozoa</taxon>
        <taxon>Arthropoda</taxon>
        <taxon>Hexapoda</taxon>
        <taxon>Insecta</taxon>
        <taxon>Pterygota</taxon>
        <taxon>Neoptera</taxon>
        <taxon>Paraneoptera</taxon>
        <taxon>Hemiptera</taxon>
        <taxon>Heteroptera</taxon>
        <taxon>Panheteroptera</taxon>
        <taxon>Cimicomorpha</taxon>
        <taxon>Reduviidae</taxon>
        <taxon>Harpactorinae</taxon>
        <taxon>Harpactorini</taxon>
        <taxon>Rhynocoris</taxon>
    </lineage>
</organism>
<keyword evidence="1" id="KW-0812">Transmembrane</keyword>